<dbReference type="Proteomes" id="UP000821845">
    <property type="component" value="Chromosome 9"/>
</dbReference>
<gene>
    <name evidence="1" type="ORF">HPB50_019084</name>
</gene>
<proteinExistence type="predicted"/>
<dbReference type="EMBL" id="CM023489">
    <property type="protein sequence ID" value="KAH6922793.1"/>
    <property type="molecule type" value="Genomic_DNA"/>
</dbReference>
<evidence type="ECO:0000313" key="1">
    <source>
        <dbReference type="EMBL" id="KAH6922793.1"/>
    </source>
</evidence>
<organism evidence="1 2">
    <name type="scientific">Hyalomma asiaticum</name>
    <name type="common">Tick</name>
    <dbReference type="NCBI Taxonomy" id="266040"/>
    <lineage>
        <taxon>Eukaryota</taxon>
        <taxon>Metazoa</taxon>
        <taxon>Ecdysozoa</taxon>
        <taxon>Arthropoda</taxon>
        <taxon>Chelicerata</taxon>
        <taxon>Arachnida</taxon>
        <taxon>Acari</taxon>
        <taxon>Parasitiformes</taxon>
        <taxon>Ixodida</taxon>
        <taxon>Ixodoidea</taxon>
        <taxon>Ixodidae</taxon>
        <taxon>Hyalomminae</taxon>
        <taxon>Hyalomma</taxon>
    </lineage>
</organism>
<sequence>MVDKSESWWINLHYADRAAKRCRLAQDKDGRSLAMLAGSVVPARRRGEEEEAWRVRVTLYEAQRPHLVSTPESPVGPDQLPLLAHSAANMASQPDGYVRQQSADRQYGIRGGAWRRLLLITASAKGGFKPGAGKGNESRPGVLPLPEEKPRERERKGEEDVVRMRNRRPALRPVAAFTLRGDRSAAARNAKSSSSGGPSLTSAAPVGRRLRVCPRGLEIAPHRETRGACTPGPLF</sequence>
<reference evidence="1" key="1">
    <citation type="submission" date="2020-05" db="EMBL/GenBank/DDBJ databases">
        <title>Large-scale comparative analyses of tick genomes elucidate their genetic diversity and vector capacities.</title>
        <authorList>
            <person name="Jia N."/>
            <person name="Wang J."/>
            <person name="Shi W."/>
            <person name="Du L."/>
            <person name="Sun Y."/>
            <person name="Zhan W."/>
            <person name="Jiang J."/>
            <person name="Wang Q."/>
            <person name="Zhang B."/>
            <person name="Ji P."/>
            <person name="Sakyi L.B."/>
            <person name="Cui X."/>
            <person name="Yuan T."/>
            <person name="Jiang B."/>
            <person name="Yang W."/>
            <person name="Lam T.T.-Y."/>
            <person name="Chang Q."/>
            <person name="Ding S."/>
            <person name="Wang X."/>
            <person name="Zhu J."/>
            <person name="Ruan X."/>
            <person name="Zhao L."/>
            <person name="Wei J."/>
            <person name="Que T."/>
            <person name="Du C."/>
            <person name="Cheng J."/>
            <person name="Dai P."/>
            <person name="Han X."/>
            <person name="Huang E."/>
            <person name="Gao Y."/>
            <person name="Liu J."/>
            <person name="Shao H."/>
            <person name="Ye R."/>
            <person name="Li L."/>
            <person name="Wei W."/>
            <person name="Wang X."/>
            <person name="Wang C."/>
            <person name="Yang T."/>
            <person name="Huo Q."/>
            <person name="Li W."/>
            <person name="Guo W."/>
            <person name="Chen H."/>
            <person name="Zhou L."/>
            <person name="Ni X."/>
            <person name="Tian J."/>
            <person name="Zhou Y."/>
            <person name="Sheng Y."/>
            <person name="Liu T."/>
            <person name="Pan Y."/>
            <person name="Xia L."/>
            <person name="Li J."/>
            <person name="Zhao F."/>
            <person name="Cao W."/>
        </authorList>
    </citation>
    <scope>NUCLEOTIDE SEQUENCE</scope>
    <source>
        <strain evidence="1">Hyas-2018</strain>
    </source>
</reference>
<comment type="caution">
    <text evidence="1">The sequence shown here is derived from an EMBL/GenBank/DDBJ whole genome shotgun (WGS) entry which is preliminary data.</text>
</comment>
<evidence type="ECO:0000313" key="2">
    <source>
        <dbReference type="Proteomes" id="UP000821845"/>
    </source>
</evidence>
<keyword evidence="2" id="KW-1185">Reference proteome</keyword>
<accession>A0ACB7RK29</accession>
<protein>
    <submittedName>
        <fullName evidence="1">Uncharacterized protein</fullName>
    </submittedName>
</protein>
<name>A0ACB7RK29_HYAAI</name>